<evidence type="ECO:0000313" key="2">
    <source>
        <dbReference type="EMBL" id="NDO38269.1"/>
    </source>
</evidence>
<evidence type="ECO:0000259" key="1">
    <source>
        <dbReference type="PROSITE" id="PS51459"/>
    </source>
</evidence>
<reference evidence="2 3" key="1">
    <citation type="submission" date="2019-06" db="EMBL/GenBank/DDBJ databases">
        <title>Draft genome sequences of 15 bacterial species constituting the stable defined intestinal microbiota of the GM15 gnotobiotic mouse model.</title>
        <authorList>
            <person name="Elie C."/>
            <person name="Mathieu A."/>
            <person name="Saliou A."/>
            <person name="Darnaud M."/>
            <person name="Leulier F."/>
            <person name="Tamellini A."/>
        </authorList>
    </citation>
    <scope>NUCLEOTIDE SEQUENCE [LARGE SCALE GENOMIC DNA]</scope>
    <source>
        <strain evidence="2 3">JM4-15</strain>
    </source>
</reference>
<dbReference type="PROSITE" id="PS51459">
    <property type="entry name" value="FIDO"/>
    <property type="match status" value="1"/>
</dbReference>
<dbReference type="Gene3D" id="1.20.120.1870">
    <property type="entry name" value="Fic/DOC protein, Fido domain"/>
    <property type="match status" value="1"/>
</dbReference>
<dbReference type="Pfam" id="PF02661">
    <property type="entry name" value="Fic"/>
    <property type="match status" value="1"/>
</dbReference>
<dbReference type="RefSeq" id="WP_162220613.1">
    <property type="nucleotide sequence ID" value="NZ_JANJZM010000013.1"/>
</dbReference>
<dbReference type="InterPro" id="IPR003812">
    <property type="entry name" value="Fido"/>
</dbReference>
<feature type="domain" description="Fido" evidence="1">
    <location>
        <begin position="1"/>
        <end position="65"/>
    </location>
</feature>
<sequence>MTGGLAGTRDLGLLESALYGALQGFGNEETYPTPEQRAARLAFSITQNHPFLDGNVTQRHLQKAA</sequence>
<organism evidence="2 3">
    <name type="scientific">Anaerotruncus colihominis</name>
    <dbReference type="NCBI Taxonomy" id="169435"/>
    <lineage>
        <taxon>Bacteria</taxon>
        <taxon>Bacillati</taxon>
        <taxon>Bacillota</taxon>
        <taxon>Clostridia</taxon>
        <taxon>Eubacteriales</taxon>
        <taxon>Oscillospiraceae</taxon>
        <taxon>Anaerotruncus</taxon>
    </lineage>
</organism>
<protein>
    <recommendedName>
        <fullName evidence="1">Fido domain-containing protein</fullName>
    </recommendedName>
</protein>
<evidence type="ECO:0000313" key="3">
    <source>
        <dbReference type="Proteomes" id="UP000462501"/>
    </source>
</evidence>
<dbReference type="InterPro" id="IPR053737">
    <property type="entry name" value="Type_II_TA_Toxin"/>
</dbReference>
<dbReference type="AlphaFoldDB" id="A0A845SMV0"/>
<proteinExistence type="predicted"/>
<dbReference type="EMBL" id="VIQT01000007">
    <property type="protein sequence ID" value="NDO38269.1"/>
    <property type="molecule type" value="Genomic_DNA"/>
</dbReference>
<accession>A0A845SMV0</accession>
<name>A0A845SMV0_9FIRM</name>
<gene>
    <name evidence="2" type="ORF">FMM72_03240</name>
</gene>
<dbReference type="Proteomes" id="UP000462501">
    <property type="component" value="Unassembled WGS sequence"/>
</dbReference>
<comment type="caution">
    <text evidence="2">The sequence shown here is derived from an EMBL/GenBank/DDBJ whole genome shotgun (WGS) entry which is preliminary data.</text>
</comment>